<dbReference type="InterPro" id="IPR000086">
    <property type="entry name" value="NUDIX_hydrolase_dom"/>
</dbReference>
<gene>
    <name evidence="2" type="ORF">A3A43_02515</name>
</gene>
<protein>
    <recommendedName>
        <fullName evidence="1">Nudix hydrolase domain-containing protein</fullName>
    </recommendedName>
</protein>
<dbReference type="AlphaFoldDB" id="A0A1G2CHH6"/>
<evidence type="ECO:0000313" key="3">
    <source>
        <dbReference type="Proteomes" id="UP000178495"/>
    </source>
</evidence>
<comment type="caution">
    <text evidence="2">The sequence shown here is derived from an EMBL/GenBank/DDBJ whole genome shotgun (WGS) entry which is preliminary data.</text>
</comment>
<proteinExistence type="predicted"/>
<sequence length="230" mass="25205">MKEFGGFDHLSGEVQREGMKGWGPSAHPVVEPVLFRYAESGGELEILVCRRLKGALSVANPPACTTSNPGGHHVLVGTDDTPVDAVIRSIHMKLGYSVVPARMSPVGTFGPAINRSSLEIAAGKVRLVIHDEPAEPDAPFLAHVIAVNASRLRKNGVGNGSLEEVGWFALANLVDRFGRSKNHIYFQFLFQFLRRRSRSLKAPPLELAYPDWRAGVYELELKQIELCQAP</sequence>
<organism evidence="2 3">
    <name type="scientific">Candidatus Liptonbacteria bacterium RIFCSPLOWO2_01_FULL_56_20</name>
    <dbReference type="NCBI Taxonomy" id="1798652"/>
    <lineage>
        <taxon>Bacteria</taxon>
        <taxon>Candidatus Liptoniibacteriota</taxon>
    </lineage>
</organism>
<name>A0A1G2CHH6_9BACT</name>
<dbReference type="Proteomes" id="UP000178495">
    <property type="component" value="Unassembled WGS sequence"/>
</dbReference>
<dbReference type="EMBL" id="MHLC01000026">
    <property type="protein sequence ID" value="OGZ00845.1"/>
    <property type="molecule type" value="Genomic_DNA"/>
</dbReference>
<dbReference type="PROSITE" id="PS51462">
    <property type="entry name" value="NUDIX"/>
    <property type="match status" value="1"/>
</dbReference>
<evidence type="ECO:0000313" key="2">
    <source>
        <dbReference type="EMBL" id="OGZ00845.1"/>
    </source>
</evidence>
<reference evidence="2 3" key="1">
    <citation type="journal article" date="2016" name="Nat. Commun.">
        <title>Thousands of microbial genomes shed light on interconnected biogeochemical processes in an aquifer system.</title>
        <authorList>
            <person name="Anantharaman K."/>
            <person name="Brown C.T."/>
            <person name="Hug L.A."/>
            <person name="Sharon I."/>
            <person name="Castelle C.J."/>
            <person name="Probst A.J."/>
            <person name="Thomas B.C."/>
            <person name="Singh A."/>
            <person name="Wilkins M.J."/>
            <person name="Karaoz U."/>
            <person name="Brodie E.L."/>
            <person name="Williams K.H."/>
            <person name="Hubbard S.S."/>
            <person name="Banfield J.F."/>
        </authorList>
    </citation>
    <scope>NUCLEOTIDE SEQUENCE [LARGE SCALE GENOMIC DNA]</scope>
</reference>
<accession>A0A1G2CHH6</accession>
<feature type="domain" description="Nudix hydrolase" evidence="1">
    <location>
        <begin position="25"/>
        <end position="190"/>
    </location>
</feature>
<evidence type="ECO:0000259" key="1">
    <source>
        <dbReference type="PROSITE" id="PS51462"/>
    </source>
</evidence>